<accession>A0ABQ3YRR6</accession>
<dbReference type="InterPro" id="IPR002822">
    <property type="entry name" value="Ni_insertion"/>
</dbReference>
<gene>
    <name evidence="2" type="primary">larC</name>
    <name evidence="4" type="ORF">Adu01nite_16240</name>
</gene>
<evidence type="ECO:0000256" key="3">
    <source>
        <dbReference type="SAM" id="MobiDB-lite"/>
    </source>
</evidence>
<evidence type="ECO:0000256" key="2">
    <source>
        <dbReference type="HAMAP-Rule" id="MF_01074"/>
    </source>
</evidence>
<keyword evidence="2" id="KW-0456">Lyase</keyword>
<comment type="similarity">
    <text evidence="2">Belongs to the LarC family.</text>
</comment>
<proteinExistence type="inferred from homology"/>
<comment type="catalytic activity">
    <reaction evidence="2">
        <text>Ni(II)-pyridinium-3,5-bisthiocarboxylate mononucleotide = pyridinium-3,5-bisthiocarboxylate mononucleotide + Ni(2+)</text>
        <dbReference type="Rhea" id="RHEA:54784"/>
        <dbReference type="ChEBI" id="CHEBI:49786"/>
        <dbReference type="ChEBI" id="CHEBI:137372"/>
        <dbReference type="ChEBI" id="CHEBI:137373"/>
        <dbReference type="EC" id="4.99.1.12"/>
    </reaction>
</comment>
<protein>
    <recommendedName>
        <fullName evidence="2">Pyridinium-3,5-bisthiocarboxylic acid mononucleotide nickel insertion protein</fullName>
        <shortName evidence="2">P2TMN nickel insertion protein</shortName>
        <ecNumber evidence="2">4.99.1.12</ecNumber>
    </recommendedName>
    <alternativeName>
        <fullName evidence="2">Nickel-pincer cofactor biosynthesis protein LarC</fullName>
    </alternativeName>
</protein>
<organism evidence="4 5">
    <name type="scientific">Paractinoplanes durhamensis</name>
    <dbReference type="NCBI Taxonomy" id="113563"/>
    <lineage>
        <taxon>Bacteria</taxon>
        <taxon>Bacillati</taxon>
        <taxon>Actinomycetota</taxon>
        <taxon>Actinomycetes</taxon>
        <taxon>Micromonosporales</taxon>
        <taxon>Micromonosporaceae</taxon>
        <taxon>Paractinoplanes</taxon>
    </lineage>
</organism>
<evidence type="ECO:0000256" key="1">
    <source>
        <dbReference type="ARBA" id="ARBA00022596"/>
    </source>
</evidence>
<sequence length="423" mass="44185">MTVTAWVDVSAGVAGDMLLGALLDAGAALPVVQAAVDAVLPGTARLSVEPVVRAGLRAVELSVEVSGEQQPHRRWRDLRGSIERADLAAPVRRDVLAVFGALARAEARVHGIAAEDVHFHEVGAVDSVADVVGVCAAVHDLKLAGLVSGPVALGSGHVRTQHGLLAVPVPAVLELAHGWVVAGDGRGELATPTGMALITTLTRQVPAMPAIRIGAVGIGAGTRDPAERANVVRVVLGEPMTDADEVVIEANIDDLDPRVWPSVLAELLRAGAADAWLTPILMKKGRPAHTLHALTPSDHAAEVRETIIKHTSTIGVRQYPVTKYALPRAWVPVEIDGTTVRIKIAFQDGVIRQATPEFRDVEALAHAAGRPVQDVLRQAVAAAQASGLTPGSPHPDSSGKPSPGRATPDSHGAYRHTHEGEHS</sequence>
<reference evidence="4 5" key="1">
    <citation type="submission" date="2021-01" db="EMBL/GenBank/DDBJ databases">
        <title>Whole genome shotgun sequence of Actinoplanes durhamensis NBRC 14914.</title>
        <authorList>
            <person name="Komaki H."/>
            <person name="Tamura T."/>
        </authorList>
    </citation>
    <scope>NUCLEOTIDE SEQUENCE [LARGE SCALE GENOMIC DNA]</scope>
    <source>
        <strain evidence="4 5">NBRC 14914</strain>
    </source>
</reference>
<name>A0ABQ3YRR6_9ACTN</name>
<dbReference type="EMBL" id="BOML01000013">
    <property type="protein sequence ID" value="GIE00274.1"/>
    <property type="molecule type" value="Genomic_DNA"/>
</dbReference>
<dbReference type="PANTHER" id="PTHR36566:SF1">
    <property type="entry name" value="PYRIDINIUM-3,5-BISTHIOCARBOXYLIC ACID MONONUCLEOTIDE NICKEL INSERTION PROTEIN"/>
    <property type="match status" value="1"/>
</dbReference>
<feature type="region of interest" description="Disordered" evidence="3">
    <location>
        <begin position="381"/>
        <end position="423"/>
    </location>
</feature>
<dbReference type="RefSeq" id="WP_203725901.1">
    <property type="nucleotide sequence ID" value="NZ_BOML01000013.1"/>
</dbReference>
<dbReference type="PANTHER" id="PTHR36566">
    <property type="entry name" value="NICKEL INSERTION PROTEIN-RELATED"/>
    <property type="match status" value="1"/>
</dbReference>
<dbReference type="NCBIfam" id="TIGR00299">
    <property type="entry name" value="nickel pincer cofactor biosynthesis protein LarC"/>
    <property type="match status" value="1"/>
</dbReference>
<evidence type="ECO:0000313" key="5">
    <source>
        <dbReference type="Proteomes" id="UP000637628"/>
    </source>
</evidence>
<keyword evidence="5" id="KW-1185">Reference proteome</keyword>
<dbReference type="Proteomes" id="UP000637628">
    <property type="component" value="Unassembled WGS sequence"/>
</dbReference>
<evidence type="ECO:0000313" key="4">
    <source>
        <dbReference type="EMBL" id="GIE00274.1"/>
    </source>
</evidence>
<dbReference type="Gene3D" id="3.30.70.1380">
    <property type="entry name" value="Transcriptional regulatory protein pf0864 domain like"/>
    <property type="match status" value="1"/>
</dbReference>
<comment type="function">
    <text evidence="2">Involved in the biosynthesis of a nickel-pincer cofactor ((SCS)Ni(II) pincer complex). Binds Ni(2+), and functions in nickel delivery to pyridinium-3,5-bisthiocarboxylic acid mononucleotide (P2TMN), to form the mature cofactor. Is thus probably required for the activation of nickel-pincer cofactor-dependent enzymes.</text>
</comment>
<dbReference type="Gene3D" id="3.10.20.300">
    <property type="entry name" value="mk0293 like domain"/>
    <property type="match status" value="1"/>
</dbReference>
<dbReference type="EC" id="4.99.1.12" evidence="2"/>
<comment type="caution">
    <text evidence="4">The sequence shown here is derived from an EMBL/GenBank/DDBJ whole genome shotgun (WGS) entry which is preliminary data.</text>
</comment>
<keyword evidence="1 2" id="KW-0533">Nickel</keyword>
<dbReference type="HAMAP" id="MF_01074">
    <property type="entry name" value="LarC"/>
    <property type="match status" value="1"/>
</dbReference>
<dbReference type="Pfam" id="PF01969">
    <property type="entry name" value="Ni_insertion"/>
    <property type="match status" value="1"/>
</dbReference>